<evidence type="ECO:0000256" key="6">
    <source>
        <dbReference type="ARBA" id="ARBA00022801"/>
    </source>
</evidence>
<dbReference type="GO" id="GO:0030145">
    <property type="term" value="F:manganese ion binding"/>
    <property type="evidence" value="ECO:0007669"/>
    <property type="project" value="UniProtKB-UniRule"/>
</dbReference>
<feature type="binding site" evidence="10">
    <location>
        <begin position="110"/>
        <end position="111"/>
    </location>
    <ligand>
        <name>substrate</name>
    </ligand>
</feature>
<dbReference type="InterPro" id="IPR029052">
    <property type="entry name" value="Metallo-depent_PP-like"/>
</dbReference>
<dbReference type="eggNOG" id="COG2908">
    <property type="taxonomic scope" value="Bacteria"/>
</dbReference>
<dbReference type="PANTHER" id="PTHR34990:SF1">
    <property type="entry name" value="UDP-2,3-DIACYLGLUCOSAMINE HYDROLASE"/>
    <property type="match status" value="1"/>
</dbReference>
<feature type="binding site" evidence="10">
    <location>
        <position position="37"/>
    </location>
    <ligand>
        <name>Mn(2+)</name>
        <dbReference type="ChEBI" id="CHEBI:29035"/>
        <label>1</label>
    </ligand>
</feature>
<comment type="pathway">
    <text evidence="10">Glycolipid biosynthesis; lipid IV(A) biosynthesis; lipid IV(A) from (3R)-3-hydroxytetradecanoyl-[acyl-carrier-protein] and UDP-N-acetyl-alpha-D-glucosamine: step 4/6.</text>
</comment>
<comment type="catalytic activity">
    <reaction evidence="10">
        <text>UDP-2-N,3-O-bis[(3R)-3-hydroxytetradecanoyl]-alpha-D-glucosamine + H2O = 2-N,3-O-bis[(3R)-3-hydroxytetradecanoyl]-alpha-D-glucosaminyl 1-phosphate + UMP + 2 H(+)</text>
        <dbReference type="Rhea" id="RHEA:25213"/>
        <dbReference type="ChEBI" id="CHEBI:15377"/>
        <dbReference type="ChEBI" id="CHEBI:15378"/>
        <dbReference type="ChEBI" id="CHEBI:57865"/>
        <dbReference type="ChEBI" id="CHEBI:57957"/>
        <dbReference type="ChEBI" id="CHEBI:78847"/>
        <dbReference type="EC" id="3.6.1.54"/>
    </reaction>
</comment>
<feature type="binding site" evidence="10">
    <location>
        <position position="35"/>
    </location>
    <ligand>
        <name>Mn(2+)</name>
        <dbReference type="ChEBI" id="CHEBI:29035"/>
        <label>1</label>
    </ligand>
</feature>
<reference evidence="13" key="1">
    <citation type="submission" date="2006-12" db="EMBL/GenBank/DDBJ databases">
        <title>Complete sequence of chromosome 1 of Verminephrobacter eiseniae EF01-2.</title>
        <authorList>
            <person name="Copeland A."/>
            <person name="Lucas S."/>
            <person name="Lapidus A."/>
            <person name="Barry K."/>
            <person name="Detter J.C."/>
            <person name="Glavina del Rio T."/>
            <person name="Dalin E."/>
            <person name="Tice H."/>
            <person name="Pitluck S."/>
            <person name="Chertkov O."/>
            <person name="Brettin T."/>
            <person name="Bruce D."/>
            <person name="Han C."/>
            <person name="Tapia R."/>
            <person name="Gilna P."/>
            <person name="Schmutz J."/>
            <person name="Larimer F."/>
            <person name="Land M."/>
            <person name="Hauser L."/>
            <person name="Kyrpides N."/>
            <person name="Kim E."/>
            <person name="Stahl D."/>
            <person name="Richardson P."/>
        </authorList>
    </citation>
    <scope>NUCLEOTIDE SEQUENCE [LARGE SCALE GENOMIC DNA]</scope>
    <source>
        <strain evidence="13">EF01-2</strain>
    </source>
</reference>
<evidence type="ECO:0000256" key="3">
    <source>
        <dbReference type="ARBA" id="ARBA00022519"/>
    </source>
</evidence>
<feature type="binding site" evidence="10">
    <location>
        <position position="225"/>
    </location>
    <ligand>
        <name>substrate</name>
    </ligand>
</feature>
<keyword evidence="13" id="KW-1185">Reference proteome</keyword>
<dbReference type="GO" id="GO:0005737">
    <property type="term" value="C:cytoplasm"/>
    <property type="evidence" value="ECO:0007669"/>
    <property type="project" value="InterPro"/>
</dbReference>
<dbReference type="InterPro" id="IPR043461">
    <property type="entry name" value="LpxH-like"/>
</dbReference>
<organism evidence="12 13">
    <name type="scientific">Verminephrobacter eiseniae (strain EF01-2)</name>
    <dbReference type="NCBI Taxonomy" id="391735"/>
    <lineage>
        <taxon>Bacteria</taxon>
        <taxon>Pseudomonadati</taxon>
        <taxon>Pseudomonadota</taxon>
        <taxon>Betaproteobacteria</taxon>
        <taxon>Burkholderiales</taxon>
        <taxon>Comamonadaceae</taxon>
        <taxon>Verminephrobacter</taxon>
    </lineage>
</organism>
<keyword evidence="5 10" id="KW-0479">Metal-binding</keyword>
<evidence type="ECO:0000256" key="1">
    <source>
        <dbReference type="ARBA" id="ARBA00022475"/>
    </source>
</evidence>
<feature type="binding site" evidence="10">
    <location>
        <position position="227"/>
    </location>
    <ligand>
        <name>Mn(2+)</name>
        <dbReference type="ChEBI" id="CHEBI:29035"/>
        <label>1</label>
    </ligand>
</feature>
<dbReference type="InterPro" id="IPR004843">
    <property type="entry name" value="Calcineurin-like_PHP"/>
</dbReference>
<keyword evidence="7 10" id="KW-0443">Lipid metabolism</keyword>
<keyword evidence="9 10" id="KW-0464">Manganese</keyword>
<dbReference type="GO" id="GO:0009245">
    <property type="term" value="P:lipid A biosynthetic process"/>
    <property type="evidence" value="ECO:0007669"/>
    <property type="project" value="UniProtKB-UniRule"/>
</dbReference>
<dbReference type="GO" id="GO:0019897">
    <property type="term" value="C:extrinsic component of plasma membrane"/>
    <property type="evidence" value="ECO:0007669"/>
    <property type="project" value="UniProtKB-UniRule"/>
</dbReference>
<sequence>MAAMPAAARAMRAGLPRFGELAAPAHWRRVDVVSDLHLQASDPATLAAWQHYLQTTPADALFILGDLFEVWVGDDAIDDSSAGQPSFEARGCAALQAPAQRLAMYFMPGNRDFLAGPAFLAHCGITGLADPSVLVFGGQRILLSHGDRLCVDDVDYQRLRVQLRSARWQQRFLAQPLAMRREQARAMRQQSAARKLSGLSYADVDDLAAVAWLNAAAARTLIHGHTHRPAEHPLGGGLRRVVLSDWDAAARPARAQVLRLALTGAAAPGWERLALL</sequence>
<feature type="binding site" evidence="10">
    <location>
        <position position="66"/>
    </location>
    <ligand>
        <name>Mn(2+)</name>
        <dbReference type="ChEBI" id="CHEBI:29035"/>
        <label>2</label>
    </ligand>
</feature>
<dbReference type="Pfam" id="PF00149">
    <property type="entry name" value="Metallophos"/>
    <property type="match status" value="1"/>
</dbReference>
<gene>
    <name evidence="10" type="primary">lpxH</name>
    <name evidence="12" type="ordered locus">Veis_4228</name>
</gene>
<dbReference type="GO" id="GO:0008758">
    <property type="term" value="F:UDP-2,3-diacylglucosamine hydrolase activity"/>
    <property type="evidence" value="ECO:0007669"/>
    <property type="project" value="UniProtKB-UniRule"/>
</dbReference>
<evidence type="ECO:0000256" key="5">
    <source>
        <dbReference type="ARBA" id="ARBA00022723"/>
    </source>
</evidence>
<evidence type="ECO:0000256" key="8">
    <source>
        <dbReference type="ARBA" id="ARBA00023136"/>
    </source>
</evidence>
<dbReference type="UniPathway" id="UPA00359">
    <property type="reaction ID" value="UER00480"/>
</dbReference>
<keyword evidence="8 10" id="KW-0472">Membrane</keyword>
<dbReference type="Proteomes" id="UP000000374">
    <property type="component" value="Chromosome"/>
</dbReference>
<evidence type="ECO:0000256" key="7">
    <source>
        <dbReference type="ARBA" id="ARBA00023098"/>
    </source>
</evidence>
<comment type="similarity">
    <text evidence="10">Belongs to the LpxH family.</text>
</comment>
<keyword evidence="1 10" id="KW-1003">Cell membrane</keyword>
<accession>A1WQM6</accession>
<dbReference type="GeneID" id="76462558"/>
<evidence type="ECO:0000256" key="10">
    <source>
        <dbReference type="HAMAP-Rule" id="MF_00575"/>
    </source>
</evidence>
<feature type="binding site" evidence="10">
    <location>
        <position position="145"/>
    </location>
    <ligand>
        <name>Mn(2+)</name>
        <dbReference type="ChEBI" id="CHEBI:29035"/>
        <label>2</label>
    </ligand>
</feature>
<feature type="binding site" evidence="10">
    <location>
        <position position="66"/>
    </location>
    <ligand>
        <name>Mn(2+)</name>
        <dbReference type="ChEBI" id="CHEBI:29035"/>
        <label>1</label>
    </ligand>
</feature>
<feature type="binding site" evidence="10">
    <location>
        <position position="225"/>
    </location>
    <ligand>
        <name>Mn(2+)</name>
        <dbReference type="ChEBI" id="CHEBI:29035"/>
        <label>2</label>
    </ligand>
</feature>
<keyword evidence="4 10" id="KW-0441">Lipid A biosynthesis</keyword>
<dbReference type="STRING" id="391735.Veis_4228"/>
<feature type="domain" description="Calcineurin-like phosphoesterase" evidence="11">
    <location>
        <begin position="29"/>
        <end position="229"/>
    </location>
</feature>
<dbReference type="AlphaFoldDB" id="A1WQM6"/>
<keyword evidence="2 10" id="KW-0444">Lipid biosynthesis</keyword>
<dbReference type="InterPro" id="IPR010138">
    <property type="entry name" value="UDP-diacylglucosamine_Hdrlase"/>
</dbReference>
<dbReference type="PANTHER" id="PTHR34990">
    <property type="entry name" value="UDP-2,3-DIACYLGLUCOSAMINE HYDROLASE-RELATED"/>
    <property type="match status" value="1"/>
</dbReference>
<comment type="cofactor">
    <cofactor evidence="10">
        <name>Mn(2+)</name>
        <dbReference type="ChEBI" id="CHEBI:29035"/>
    </cofactor>
    <text evidence="10">Binds 2 Mn(2+) ions per subunit in a binuclear metal center.</text>
</comment>
<comment type="caution">
    <text evidence="10">Lacks conserved residue(s) required for the propagation of feature annotation.</text>
</comment>
<dbReference type="CDD" id="cd07398">
    <property type="entry name" value="MPP_YbbF-LpxH"/>
    <property type="match status" value="1"/>
</dbReference>
<evidence type="ECO:0000313" key="13">
    <source>
        <dbReference type="Proteomes" id="UP000000374"/>
    </source>
</evidence>
<dbReference type="KEGG" id="vei:Veis_4228"/>
<protein>
    <recommendedName>
        <fullName evidence="10">UDP-2,3-diacylglucosamine hydrolase</fullName>
        <ecNumber evidence="10">3.6.1.54</ecNumber>
    </recommendedName>
    <alternativeName>
        <fullName evidence="10">UDP-2,3-diacylglucosamine diphosphatase</fullName>
    </alternativeName>
</protein>
<evidence type="ECO:0000313" key="12">
    <source>
        <dbReference type="EMBL" id="ABM59933.1"/>
    </source>
</evidence>
<feature type="binding site" evidence="10">
    <location>
        <position position="153"/>
    </location>
    <ligand>
        <name>substrate</name>
    </ligand>
</feature>
<dbReference type="SUPFAM" id="SSF56300">
    <property type="entry name" value="Metallo-dependent phosphatases"/>
    <property type="match status" value="1"/>
</dbReference>
<name>A1WQM6_VEREI</name>
<keyword evidence="6 10" id="KW-0378">Hydrolase</keyword>
<comment type="function">
    <text evidence="10">Hydrolyzes the pyrophosphate bond of UDP-2,3-diacylglucosamine to yield 2,3-diacylglucosamine 1-phosphate (lipid X) and UMP by catalyzing the attack of water at the alpha-P atom. Involved in the biosynthesis of lipid A, a phosphorylated glycolipid that anchors the lipopolysaccharide to the outer membrane of the cell.</text>
</comment>
<dbReference type="HOGENOM" id="CLU_074586_0_0_4"/>
<evidence type="ECO:0000256" key="9">
    <source>
        <dbReference type="ARBA" id="ARBA00023211"/>
    </source>
</evidence>
<dbReference type="RefSeq" id="WP_011811920.1">
    <property type="nucleotide sequence ID" value="NC_008786.1"/>
</dbReference>
<keyword evidence="3 10" id="KW-0997">Cell inner membrane</keyword>
<evidence type="ECO:0000256" key="2">
    <source>
        <dbReference type="ARBA" id="ARBA00022516"/>
    </source>
</evidence>
<dbReference type="EC" id="3.6.1.54" evidence="10"/>
<comment type="subcellular location">
    <subcellularLocation>
        <location evidence="10">Cell inner membrane</location>
        <topology evidence="10">Peripheral membrane protein</topology>
        <orientation evidence="10">Cytoplasmic side</orientation>
    </subcellularLocation>
</comment>
<dbReference type="HAMAP" id="MF_00575">
    <property type="entry name" value="LpxH"/>
    <property type="match status" value="1"/>
</dbReference>
<dbReference type="NCBIfam" id="NF003743">
    <property type="entry name" value="PRK05340.1"/>
    <property type="match status" value="1"/>
</dbReference>
<proteinExistence type="inferred from homology"/>
<feature type="binding site" evidence="10">
    <location>
        <position position="191"/>
    </location>
    <ligand>
        <name>substrate</name>
    </ligand>
</feature>
<dbReference type="EMBL" id="CP000542">
    <property type="protein sequence ID" value="ABM59933.1"/>
    <property type="molecule type" value="Genomic_DNA"/>
</dbReference>
<evidence type="ECO:0000256" key="4">
    <source>
        <dbReference type="ARBA" id="ARBA00022556"/>
    </source>
</evidence>
<dbReference type="Gene3D" id="3.60.21.10">
    <property type="match status" value="1"/>
</dbReference>
<feature type="binding site" evidence="10">
    <location>
        <position position="110"/>
    </location>
    <ligand>
        <name>Mn(2+)</name>
        <dbReference type="ChEBI" id="CHEBI:29035"/>
        <label>2</label>
    </ligand>
</feature>
<evidence type="ECO:0000259" key="11">
    <source>
        <dbReference type="Pfam" id="PF00149"/>
    </source>
</evidence>